<comment type="caution">
    <text evidence="1">The sequence shown here is derived from an EMBL/GenBank/DDBJ whole genome shotgun (WGS) entry which is preliminary data.</text>
</comment>
<evidence type="ECO:0008006" key="3">
    <source>
        <dbReference type="Google" id="ProtNLM"/>
    </source>
</evidence>
<accession>A0ABR4KGQ6</accession>
<organism evidence="1 2">
    <name type="scientific">Aspergillus pseudodeflectus</name>
    <dbReference type="NCBI Taxonomy" id="176178"/>
    <lineage>
        <taxon>Eukaryota</taxon>
        <taxon>Fungi</taxon>
        <taxon>Dikarya</taxon>
        <taxon>Ascomycota</taxon>
        <taxon>Pezizomycotina</taxon>
        <taxon>Eurotiomycetes</taxon>
        <taxon>Eurotiomycetidae</taxon>
        <taxon>Eurotiales</taxon>
        <taxon>Aspergillaceae</taxon>
        <taxon>Aspergillus</taxon>
        <taxon>Aspergillus subgen. Nidulantes</taxon>
    </lineage>
</organism>
<keyword evidence="2" id="KW-1185">Reference proteome</keyword>
<dbReference type="EMBL" id="JBFXLR010000018">
    <property type="protein sequence ID" value="KAL2851449.1"/>
    <property type="molecule type" value="Genomic_DNA"/>
</dbReference>
<evidence type="ECO:0000313" key="1">
    <source>
        <dbReference type="EMBL" id="KAL2851449.1"/>
    </source>
</evidence>
<dbReference type="GeneID" id="98160654"/>
<dbReference type="Gene3D" id="3.40.50.720">
    <property type="entry name" value="NAD(P)-binding Rossmann-like Domain"/>
    <property type="match status" value="1"/>
</dbReference>
<dbReference type="Proteomes" id="UP001610444">
    <property type="component" value="Unassembled WGS sequence"/>
</dbReference>
<proteinExistence type="predicted"/>
<dbReference type="RefSeq" id="XP_070899890.1">
    <property type="nucleotide sequence ID" value="XM_071045490.1"/>
</dbReference>
<sequence length="169" mass="18570">MASFLPEPLRMILTNPAILDLSSNGPLPYALRQHFTGHPPPLPPDLLLACGSVLITGATAGVGLEAARQIASSLSPRVLYIGARDLAKAEGVSWYEPWASILLSRWPGGLVMAFLYSQVSQRLEYRVHGDPLDGCWRPDHIQGVRNDSSHVLVNIAEEPASGRWWGYRY</sequence>
<evidence type="ECO:0000313" key="2">
    <source>
        <dbReference type="Proteomes" id="UP001610444"/>
    </source>
</evidence>
<reference evidence="1 2" key="1">
    <citation type="submission" date="2024-07" db="EMBL/GenBank/DDBJ databases">
        <title>Section-level genome sequencing and comparative genomics of Aspergillus sections Usti and Cavernicolus.</title>
        <authorList>
            <consortium name="Lawrence Berkeley National Laboratory"/>
            <person name="Nybo J.L."/>
            <person name="Vesth T.C."/>
            <person name="Theobald S."/>
            <person name="Frisvad J.C."/>
            <person name="Larsen T.O."/>
            <person name="Kjaerboelling I."/>
            <person name="Rothschild-Mancinelli K."/>
            <person name="Lyhne E.K."/>
            <person name="Kogle M.E."/>
            <person name="Barry K."/>
            <person name="Clum A."/>
            <person name="Na H."/>
            <person name="Ledsgaard L."/>
            <person name="Lin J."/>
            <person name="Lipzen A."/>
            <person name="Kuo A."/>
            <person name="Riley R."/>
            <person name="Mondo S."/>
            <person name="LaButti K."/>
            <person name="Haridas S."/>
            <person name="Pangalinan J."/>
            <person name="Salamov A.A."/>
            <person name="Simmons B.A."/>
            <person name="Magnuson J.K."/>
            <person name="Chen J."/>
            <person name="Drula E."/>
            <person name="Henrissat B."/>
            <person name="Wiebenga A."/>
            <person name="Lubbers R.J."/>
            <person name="Gomes A.C."/>
            <person name="Macurrencykelacurrency M.R."/>
            <person name="Stajich J."/>
            <person name="Grigoriev I.V."/>
            <person name="Mortensen U.H."/>
            <person name="De vries R.P."/>
            <person name="Baker S.E."/>
            <person name="Andersen M.R."/>
        </authorList>
    </citation>
    <scope>NUCLEOTIDE SEQUENCE [LARGE SCALE GENOMIC DNA]</scope>
    <source>
        <strain evidence="1 2">CBS 756.74</strain>
    </source>
</reference>
<gene>
    <name evidence="1" type="ORF">BJX68DRAFT_266356</name>
</gene>
<protein>
    <recommendedName>
        <fullName evidence="3">Ketoreductase (KR) domain-containing protein</fullName>
    </recommendedName>
</protein>
<name>A0ABR4KGQ6_9EURO</name>